<dbReference type="Gene3D" id="1.10.10.10">
    <property type="entry name" value="Winged helix-like DNA-binding domain superfamily/Winged helix DNA-binding domain"/>
    <property type="match status" value="1"/>
</dbReference>
<evidence type="ECO:0000256" key="9">
    <source>
        <dbReference type="ARBA" id="ARBA00023159"/>
    </source>
</evidence>
<dbReference type="Proteomes" id="UP000647241">
    <property type="component" value="Unassembled WGS sequence"/>
</dbReference>
<keyword evidence="7" id="KW-0805">Transcription regulation</keyword>
<keyword evidence="10" id="KW-0804">Transcription</keyword>
<evidence type="ECO:0000256" key="12">
    <source>
        <dbReference type="ARBA" id="ARBA00025185"/>
    </source>
</evidence>
<comment type="caution">
    <text evidence="15">The sequence shown here is derived from an EMBL/GenBank/DDBJ whole genome shotgun (WGS) entry which is preliminary data.</text>
</comment>
<dbReference type="EMBL" id="BMGT01000001">
    <property type="protein sequence ID" value="GGG65566.1"/>
    <property type="molecule type" value="Genomic_DNA"/>
</dbReference>
<dbReference type="GO" id="GO:0046914">
    <property type="term" value="F:transition metal ion binding"/>
    <property type="evidence" value="ECO:0007669"/>
    <property type="project" value="InterPro"/>
</dbReference>
<comment type="subcellular location">
    <subcellularLocation>
        <location evidence="1">Cytoplasm</location>
    </subcellularLocation>
</comment>
<dbReference type="InterPro" id="IPR007167">
    <property type="entry name" value="Fe-transptr_FeoA-like"/>
</dbReference>
<gene>
    <name evidence="15" type="ORF">GCM10011585_04090</name>
</gene>
<dbReference type="Pfam" id="PF02742">
    <property type="entry name" value="Fe_dep_repr_C"/>
    <property type="match status" value="1"/>
</dbReference>
<evidence type="ECO:0000256" key="8">
    <source>
        <dbReference type="ARBA" id="ARBA00023125"/>
    </source>
</evidence>
<evidence type="ECO:0000256" key="5">
    <source>
        <dbReference type="ARBA" id="ARBA00022490"/>
    </source>
</evidence>
<keyword evidence="6" id="KW-0678">Repressor</keyword>
<dbReference type="GO" id="GO:0003677">
    <property type="term" value="F:DNA binding"/>
    <property type="evidence" value="ECO:0007669"/>
    <property type="project" value="UniProtKB-KW"/>
</dbReference>
<evidence type="ECO:0000259" key="14">
    <source>
        <dbReference type="PROSITE" id="PS50944"/>
    </source>
</evidence>
<evidence type="ECO:0000256" key="13">
    <source>
        <dbReference type="ARBA" id="ARBA00032593"/>
    </source>
</evidence>
<evidence type="ECO:0000256" key="10">
    <source>
        <dbReference type="ARBA" id="ARBA00023163"/>
    </source>
</evidence>
<evidence type="ECO:0000313" key="15">
    <source>
        <dbReference type="EMBL" id="GGG65566.1"/>
    </source>
</evidence>
<dbReference type="InterPro" id="IPR022687">
    <property type="entry name" value="HTH_DTXR"/>
</dbReference>
<dbReference type="SUPFAM" id="SSF47979">
    <property type="entry name" value="Iron-dependent repressor protein, dimerization domain"/>
    <property type="match status" value="1"/>
</dbReference>
<sequence length="231" mass="25837">MSARRQANRNSESVDNYLKAILALGGPEHRRVTSTALADHLGVAPASITNMLQKLAAAQTPLVEYERHRGVQLSEAGKRRALEVLRHHRLIETFLYEILDYPIDEIHEEAERLEHFISERFEERIAAKLGHPRIDPHGHSIPTMEGEMTPENSILLTEVEQDGVFIIDSVSDRDAHALRQFKANGIKPGAHLRVRKRSSVEGYTVSIGRSSTAFDLSREVAGGIRLLPCAK</sequence>
<reference evidence="15" key="2">
    <citation type="submission" date="2020-09" db="EMBL/GenBank/DDBJ databases">
        <authorList>
            <person name="Sun Q."/>
            <person name="Zhou Y."/>
        </authorList>
    </citation>
    <scope>NUCLEOTIDE SEQUENCE</scope>
    <source>
        <strain evidence="15">CGMCC 1.12997</strain>
    </source>
</reference>
<evidence type="ECO:0000256" key="7">
    <source>
        <dbReference type="ARBA" id="ARBA00023015"/>
    </source>
</evidence>
<organism evidence="15 16">
    <name type="scientific">Edaphobacter dinghuensis</name>
    <dbReference type="NCBI Taxonomy" id="1560005"/>
    <lineage>
        <taxon>Bacteria</taxon>
        <taxon>Pseudomonadati</taxon>
        <taxon>Acidobacteriota</taxon>
        <taxon>Terriglobia</taxon>
        <taxon>Terriglobales</taxon>
        <taxon>Acidobacteriaceae</taxon>
        <taxon>Edaphobacter</taxon>
    </lineage>
</organism>
<dbReference type="InterPro" id="IPR050536">
    <property type="entry name" value="DtxR_MntR_Metal-Reg"/>
</dbReference>
<dbReference type="InterPro" id="IPR001367">
    <property type="entry name" value="Fe_dep_repressor"/>
</dbReference>
<evidence type="ECO:0000313" key="16">
    <source>
        <dbReference type="Proteomes" id="UP000647241"/>
    </source>
</evidence>
<evidence type="ECO:0000256" key="4">
    <source>
        <dbReference type="ARBA" id="ARBA00022386"/>
    </source>
</evidence>
<accession>A0A917LZC7</accession>
<evidence type="ECO:0000256" key="2">
    <source>
        <dbReference type="ARBA" id="ARBA00007871"/>
    </source>
</evidence>
<comment type="similarity">
    <text evidence="2">Belongs to the DtxR/MntR family.</text>
</comment>
<dbReference type="RefSeq" id="WP_188552482.1">
    <property type="nucleotide sequence ID" value="NZ_BMGT01000001.1"/>
</dbReference>
<dbReference type="SUPFAM" id="SSF46785">
    <property type="entry name" value="Winged helix' DNA-binding domain"/>
    <property type="match status" value="1"/>
</dbReference>
<proteinExistence type="inferred from homology"/>
<dbReference type="InterPro" id="IPR008988">
    <property type="entry name" value="Transcriptional_repressor_C"/>
</dbReference>
<name>A0A917LZC7_9BACT</name>
<dbReference type="Gene3D" id="1.10.60.10">
    <property type="entry name" value="Iron dependent repressor, metal binding and dimerisation domain"/>
    <property type="match status" value="1"/>
</dbReference>
<dbReference type="InterPro" id="IPR036390">
    <property type="entry name" value="WH_DNA-bd_sf"/>
</dbReference>
<protein>
    <recommendedName>
        <fullName evidence="4">Transcriptional regulator MntR</fullName>
    </recommendedName>
    <alternativeName>
        <fullName evidence="13">Manganese transport regulator</fullName>
    </alternativeName>
</protein>
<dbReference type="PANTHER" id="PTHR33238">
    <property type="entry name" value="IRON (METAL) DEPENDENT REPRESSOR, DTXR FAMILY"/>
    <property type="match status" value="1"/>
</dbReference>
<dbReference type="AlphaFoldDB" id="A0A917LZC7"/>
<keyword evidence="16" id="KW-1185">Reference proteome</keyword>
<reference evidence="15" key="1">
    <citation type="journal article" date="2014" name="Int. J. Syst. Evol. Microbiol.">
        <title>Complete genome sequence of Corynebacterium casei LMG S-19264T (=DSM 44701T), isolated from a smear-ripened cheese.</title>
        <authorList>
            <consortium name="US DOE Joint Genome Institute (JGI-PGF)"/>
            <person name="Walter F."/>
            <person name="Albersmeier A."/>
            <person name="Kalinowski J."/>
            <person name="Ruckert C."/>
        </authorList>
    </citation>
    <scope>NUCLEOTIDE SEQUENCE</scope>
    <source>
        <strain evidence="15">CGMCC 1.12997</strain>
    </source>
</reference>
<dbReference type="Pfam" id="PF01325">
    <property type="entry name" value="Fe_dep_repress"/>
    <property type="match status" value="1"/>
</dbReference>
<keyword evidence="5" id="KW-0963">Cytoplasm</keyword>
<dbReference type="InterPro" id="IPR022689">
    <property type="entry name" value="Iron_dep_repressor"/>
</dbReference>
<dbReference type="SUPFAM" id="SSF50037">
    <property type="entry name" value="C-terminal domain of transcriptional repressors"/>
    <property type="match status" value="1"/>
</dbReference>
<dbReference type="GO" id="GO:0003700">
    <property type="term" value="F:DNA-binding transcription factor activity"/>
    <property type="evidence" value="ECO:0007669"/>
    <property type="project" value="InterPro"/>
</dbReference>
<dbReference type="PROSITE" id="PS50944">
    <property type="entry name" value="HTH_DTXR"/>
    <property type="match status" value="1"/>
</dbReference>
<dbReference type="SMART" id="SM00529">
    <property type="entry name" value="HTH_DTXR"/>
    <property type="match status" value="1"/>
</dbReference>
<keyword evidence="11" id="KW-0464">Manganese</keyword>
<evidence type="ECO:0000256" key="1">
    <source>
        <dbReference type="ARBA" id="ARBA00004496"/>
    </source>
</evidence>
<dbReference type="SMART" id="SM00899">
    <property type="entry name" value="FeoA"/>
    <property type="match status" value="1"/>
</dbReference>
<dbReference type="GO" id="GO:0046983">
    <property type="term" value="F:protein dimerization activity"/>
    <property type="evidence" value="ECO:0007669"/>
    <property type="project" value="InterPro"/>
</dbReference>
<keyword evidence="9" id="KW-0010">Activator</keyword>
<dbReference type="InterPro" id="IPR036388">
    <property type="entry name" value="WH-like_DNA-bd_sf"/>
</dbReference>
<evidence type="ECO:0000256" key="6">
    <source>
        <dbReference type="ARBA" id="ARBA00022491"/>
    </source>
</evidence>
<comment type="subunit">
    <text evidence="3">Homodimer.</text>
</comment>
<evidence type="ECO:0000256" key="3">
    <source>
        <dbReference type="ARBA" id="ARBA00011738"/>
    </source>
</evidence>
<dbReference type="Pfam" id="PF04023">
    <property type="entry name" value="FeoA"/>
    <property type="match status" value="1"/>
</dbReference>
<dbReference type="PANTHER" id="PTHR33238:SF11">
    <property type="entry name" value="TRANSCRIPTIONAL REGULATOR MNTR"/>
    <property type="match status" value="1"/>
</dbReference>
<comment type="function">
    <text evidence="12">In the presence of manganese, represses expression of mntH and mntS. Up-regulates expression of mntP.</text>
</comment>
<feature type="domain" description="HTH dtxR-type" evidence="14">
    <location>
        <begin position="1"/>
        <end position="74"/>
    </location>
</feature>
<dbReference type="GO" id="GO:0005737">
    <property type="term" value="C:cytoplasm"/>
    <property type="evidence" value="ECO:0007669"/>
    <property type="project" value="UniProtKB-SubCell"/>
</dbReference>
<dbReference type="InterPro" id="IPR036421">
    <property type="entry name" value="Fe_dep_repressor_sf"/>
</dbReference>
<keyword evidence="8 15" id="KW-0238">DNA-binding</keyword>
<evidence type="ECO:0000256" key="11">
    <source>
        <dbReference type="ARBA" id="ARBA00023211"/>
    </source>
</evidence>